<sequence>MRNNRFLCDCRLLWLFDLRNNTKNEDLRLTLQQVKCLYDIKGIYGTPSLTHGQLKEYSRSQPHDTVVFDEDYYDDTGHRKPGVVVQKKYSTSRSGPDTGPDKSQLQPVTLMMLRKDTILPCPKELDEPTELPLSRESIGLDMGWRSSVTATSDSSACLRSLVLLGTL</sequence>
<name>A0A182JUJ4_9DIPT</name>
<dbReference type="VEuPathDB" id="VectorBase:ACHR002176"/>
<feature type="compositionally biased region" description="Polar residues" evidence="1">
    <location>
        <begin position="88"/>
        <end position="104"/>
    </location>
</feature>
<reference evidence="2" key="2">
    <citation type="submission" date="2020-05" db="UniProtKB">
        <authorList>
            <consortium name="EnsemblMetazoa"/>
        </authorList>
    </citation>
    <scope>IDENTIFICATION</scope>
    <source>
        <strain evidence="2">ACHKN1017</strain>
    </source>
</reference>
<feature type="region of interest" description="Disordered" evidence="1">
    <location>
        <begin position="85"/>
        <end position="104"/>
    </location>
</feature>
<evidence type="ECO:0000313" key="2">
    <source>
        <dbReference type="EnsemblMetazoa" id="ACHR002176-PA"/>
    </source>
</evidence>
<organism evidence="2 3">
    <name type="scientific">Anopheles christyi</name>
    <dbReference type="NCBI Taxonomy" id="43041"/>
    <lineage>
        <taxon>Eukaryota</taxon>
        <taxon>Metazoa</taxon>
        <taxon>Ecdysozoa</taxon>
        <taxon>Arthropoda</taxon>
        <taxon>Hexapoda</taxon>
        <taxon>Insecta</taxon>
        <taxon>Pterygota</taxon>
        <taxon>Neoptera</taxon>
        <taxon>Endopterygota</taxon>
        <taxon>Diptera</taxon>
        <taxon>Nematocera</taxon>
        <taxon>Culicoidea</taxon>
        <taxon>Culicidae</taxon>
        <taxon>Anophelinae</taxon>
        <taxon>Anopheles</taxon>
    </lineage>
</organism>
<dbReference type="STRING" id="43041.A0A182JUJ4"/>
<evidence type="ECO:0000313" key="3">
    <source>
        <dbReference type="Proteomes" id="UP000075881"/>
    </source>
</evidence>
<dbReference type="Proteomes" id="UP000075881">
    <property type="component" value="Unassembled WGS sequence"/>
</dbReference>
<protein>
    <recommendedName>
        <fullName evidence="4">LRRCT domain-containing protein</fullName>
    </recommendedName>
</protein>
<dbReference type="AlphaFoldDB" id="A0A182JUJ4"/>
<evidence type="ECO:0000256" key="1">
    <source>
        <dbReference type="SAM" id="MobiDB-lite"/>
    </source>
</evidence>
<proteinExistence type="predicted"/>
<keyword evidence="3" id="KW-1185">Reference proteome</keyword>
<accession>A0A182JUJ4</accession>
<dbReference type="EnsemblMetazoa" id="ACHR002176-RA">
    <property type="protein sequence ID" value="ACHR002176-PA"/>
    <property type="gene ID" value="ACHR002176"/>
</dbReference>
<reference evidence="3" key="1">
    <citation type="submission" date="2013-03" db="EMBL/GenBank/DDBJ databases">
        <title>The Genome Sequence of Anopheles christyi ACHKN1017.</title>
        <authorList>
            <consortium name="The Broad Institute Genomics Platform"/>
            <person name="Neafsey D.E."/>
            <person name="Besansky N."/>
            <person name="Walker B."/>
            <person name="Young S.K."/>
            <person name="Zeng Q."/>
            <person name="Gargeya S."/>
            <person name="Fitzgerald M."/>
            <person name="Haas B."/>
            <person name="Abouelleil A."/>
            <person name="Allen A.W."/>
            <person name="Alvarado L."/>
            <person name="Arachchi H.M."/>
            <person name="Berlin A.M."/>
            <person name="Chapman S.B."/>
            <person name="Gainer-Dewar J."/>
            <person name="Goldberg J."/>
            <person name="Griggs A."/>
            <person name="Gujja S."/>
            <person name="Hansen M."/>
            <person name="Howarth C."/>
            <person name="Imamovic A."/>
            <person name="Ireland A."/>
            <person name="Larimer J."/>
            <person name="McCowan C."/>
            <person name="Murphy C."/>
            <person name="Pearson M."/>
            <person name="Poon T.W."/>
            <person name="Priest M."/>
            <person name="Roberts A."/>
            <person name="Saif S."/>
            <person name="Shea T."/>
            <person name="Sisk P."/>
            <person name="Sykes S."/>
            <person name="Wortman J."/>
            <person name="Nusbaum C."/>
            <person name="Birren B."/>
        </authorList>
    </citation>
    <scope>NUCLEOTIDE SEQUENCE [LARGE SCALE GENOMIC DNA]</scope>
    <source>
        <strain evidence="3">ACHKN1017</strain>
    </source>
</reference>
<evidence type="ECO:0008006" key="4">
    <source>
        <dbReference type="Google" id="ProtNLM"/>
    </source>
</evidence>